<evidence type="ECO:0000256" key="9">
    <source>
        <dbReference type="ARBA" id="ARBA00023136"/>
    </source>
</evidence>
<keyword evidence="11" id="KW-0966">Cell projection</keyword>
<dbReference type="InterPro" id="IPR005503">
    <property type="entry name" value="FliL"/>
</dbReference>
<dbReference type="PANTHER" id="PTHR35091">
    <property type="entry name" value="FLAGELLAR PROTEIN FLIL"/>
    <property type="match status" value="1"/>
</dbReference>
<comment type="similarity">
    <text evidence="3 10">Belongs to the FliL family.</text>
</comment>
<keyword evidence="6 10" id="KW-0812">Transmembrane</keyword>
<keyword evidence="7 10" id="KW-0283">Flagellar rotation</keyword>
<proteinExistence type="inferred from homology"/>
<name>A0A1S1V9G5_9FIRM</name>
<evidence type="ECO:0000256" key="2">
    <source>
        <dbReference type="ARBA" id="ARBA00004162"/>
    </source>
</evidence>
<evidence type="ECO:0000313" key="11">
    <source>
        <dbReference type="EMBL" id="OHW62767.1"/>
    </source>
</evidence>
<keyword evidence="11" id="KW-0282">Flagellum</keyword>
<evidence type="ECO:0000256" key="6">
    <source>
        <dbReference type="ARBA" id="ARBA00022692"/>
    </source>
</evidence>
<reference evidence="11 12" key="1">
    <citation type="submission" date="2016-09" db="EMBL/GenBank/DDBJ databases">
        <title>Genome sequence of Eubacterium angustum.</title>
        <authorList>
            <person name="Poehlein A."/>
            <person name="Daniel R."/>
        </authorList>
    </citation>
    <scope>NUCLEOTIDE SEQUENCE [LARGE SCALE GENOMIC DNA]</scope>
    <source>
        <strain evidence="11 12">DSM 1989</strain>
    </source>
</reference>
<comment type="caution">
    <text evidence="11">The sequence shown here is derived from an EMBL/GenBank/DDBJ whole genome shotgun (WGS) entry which is preliminary data.</text>
</comment>
<keyword evidence="8 10" id="KW-1133">Transmembrane helix</keyword>
<keyword evidence="4 10" id="KW-1003">Cell membrane</keyword>
<dbReference type="Pfam" id="PF03748">
    <property type="entry name" value="FliL"/>
    <property type="match status" value="1"/>
</dbReference>
<dbReference type="GO" id="GO:0009425">
    <property type="term" value="C:bacterial-type flagellum basal body"/>
    <property type="evidence" value="ECO:0007669"/>
    <property type="project" value="InterPro"/>
</dbReference>
<dbReference type="OrthoDB" id="166089at2"/>
<keyword evidence="12" id="KW-1185">Reference proteome</keyword>
<evidence type="ECO:0000256" key="10">
    <source>
        <dbReference type="RuleBase" id="RU364125"/>
    </source>
</evidence>
<organism evidence="11 12">
    <name type="scientific">Andreesenia angusta</name>
    <dbReference type="NCBI Taxonomy" id="39480"/>
    <lineage>
        <taxon>Bacteria</taxon>
        <taxon>Bacillati</taxon>
        <taxon>Bacillota</taxon>
        <taxon>Tissierellia</taxon>
        <taxon>Tissierellales</taxon>
        <taxon>Gottschalkiaceae</taxon>
        <taxon>Andreesenia</taxon>
    </lineage>
</organism>
<dbReference type="RefSeq" id="WP_071061450.1">
    <property type="nucleotide sequence ID" value="NZ_MKIE01000002.1"/>
</dbReference>
<accession>A0A1S1V9G5</accession>
<dbReference type="PANTHER" id="PTHR35091:SF2">
    <property type="entry name" value="FLAGELLAR PROTEIN FLIL"/>
    <property type="match status" value="1"/>
</dbReference>
<comment type="function">
    <text evidence="1 10">Controls the rotational direction of flagella during chemotaxis.</text>
</comment>
<gene>
    <name evidence="11" type="ORF">EUAN_05510</name>
</gene>
<evidence type="ECO:0000256" key="5">
    <source>
        <dbReference type="ARBA" id="ARBA00022500"/>
    </source>
</evidence>
<sequence>MNKKIGVIIGVVVVLAVALVLGVFFGMKYAGNGEKGGEVDILSETITQIEVGEMYSNLSESKKIAKMNITIAVNDPELQTLMESRMSVIKDEINKAVRGKTEEDVVGVNGQVNLKAELLKKLKEIFKTEDIVDIYFNEFIVQ</sequence>
<evidence type="ECO:0000256" key="3">
    <source>
        <dbReference type="ARBA" id="ARBA00008281"/>
    </source>
</evidence>
<dbReference type="GO" id="GO:0005886">
    <property type="term" value="C:plasma membrane"/>
    <property type="evidence" value="ECO:0007669"/>
    <property type="project" value="UniProtKB-SubCell"/>
</dbReference>
<evidence type="ECO:0000256" key="8">
    <source>
        <dbReference type="ARBA" id="ARBA00022989"/>
    </source>
</evidence>
<evidence type="ECO:0000256" key="4">
    <source>
        <dbReference type="ARBA" id="ARBA00022475"/>
    </source>
</evidence>
<keyword evidence="5 10" id="KW-0145">Chemotaxis</keyword>
<dbReference type="GO" id="GO:0071978">
    <property type="term" value="P:bacterial-type flagellum-dependent swarming motility"/>
    <property type="evidence" value="ECO:0007669"/>
    <property type="project" value="TreeGrafter"/>
</dbReference>
<dbReference type="AlphaFoldDB" id="A0A1S1V9G5"/>
<keyword evidence="11" id="KW-0969">Cilium</keyword>
<dbReference type="STRING" id="39480.EUAN_05510"/>
<keyword evidence="9 10" id="KW-0472">Membrane</keyword>
<evidence type="ECO:0000313" key="12">
    <source>
        <dbReference type="Proteomes" id="UP000180254"/>
    </source>
</evidence>
<dbReference type="GO" id="GO:0006935">
    <property type="term" value="P:chemotaxis"/>
    <property type="evidence" value="ECO:0007669"/>
    <property type="project" value="UniProtKB-KW"/>
</dbReference>
<dbReference type="Proteomes" id="UP000180254">
    <property type="component" value="Unassembled WGS sequence"/>
</dbReference>
<feature type="transmembrane region" description="Helical" evidence="10">
    <location>
        <begin position="6"/>
        <end position="25"/>
    </location>
</feature>
<evidence type="ECO:0000256" key="1">
    <source>
        <dbReference type="ARBA" id="ARBA00002254"/>
    </source>
</evidence>
<dbReference type="EMBL" id="MKIE01000002">
    <property type="protein sequence ID" value="OHW62767.1"/>
    <property type="molecule type" value="Genomic_DNA"/>
</dbReference>
<protein>
    <recommendedName>
        <fullName evidence="10">Flagellar protein FliL</fullName>
    </recommendedName>
</protein>
<comment type="subcellular location">
    <subcellularLocation>
        <location evidence="2">Cell membrane</location>
        <topology evidence="2">Single-pass membrane protein</topology>
    </subcellularLocation>
</comment>
<evidence type="ECO:0000256" key="7">
    <source>
        <dbReference type="ARBA" id="ARBA00022779"/>
    </source>
</evidence>